<accession>A0A7C3W8Q5</accession>
<dbReference type="EC" id="4.3.2.1" evidence="3 7"/>
<dbReference type="Gene3D" id="1.10.275.10">
    <property type="entry name" value="Fumarase/aspartase (N-terminal domain)"/>
    <property type="match status" value="1"/>
</dbReference>
<reference evidence="10" key="1">
    <citation type="journal article" date="2020" name="mSystems">
        <title>Genome- and Community-Level Interaction Insights into Carbon Utilization and Element Cycling Functions of Hydrothermarchaeota in Hydrothermal Sediment.</title>
        <authorList>
            <person name="Zhou Z."/>
            <person name="Liu Y."/>
            <person name="Xu W."/>
            <person name="Pan J."/>
            <person name="Luo Z.H."/>
            <person name="Li M."/>
        </authorList>
    </citation>
    <scope>NUCLEOTIDE SEQUENCE [LARGE SCALE GENOMIC DNA]</scope>
    <source>
        <strain evidence="10">SpSt-413</strain>
    </source>
</reference>
<comment type="pathway">
    <text evidence="2 7">Amino-acid biosynthesis; L-arginine biosynthesis; L-arginine from L-ornithine and carbamoyl phosphate: step 3/3.</text>
</comment>
<comment type="similarity">
    <text evidence="7">Belongs to the lyase 1 family. Argininosuccinate lyase subfamily.</text>
</comment>
<dbReference type="GO" id="GO:0042450">
    <property type="term" value="P:L-arginine biosynthetic process via ornithine"/>
    <property type="evidence" value="ECO:0007669"/>
    <property type="project" value="UniProtKB-UniRule"/>
</dbReference>
<evidence type="ECO:0000259" key="9">
    <source>
        <dbReference type="Pfam" id="PF14698"/>
    </source>
</evidence>
<dbReference type="Pfam" id="PF00206">
    <property type="entry name" value="Lyase_1"/>
    <property type="match status" value="1"/>
</dbReference>
<dbReference type="FunFam" id="1.10.275.10:FF:000002">
    <property type="entry name" value="Argininosuccinate lyase"/>
    <property type="match status" value="1"/>
</dbReference>
<proteinExistence type="inferred from homology"/>
<dbReference type="InterPro" id="IPR008948">
    <property type="entry name" value="L-Aspartase-like"/>
</dbReference>
<dbReference type="InterPro" id="IPR009049">
    <property type="entry name" value="Argininosuccinate_lyase"/>
</dbReference>
<dbReference type="FunFam" id="1.20.200.10:FF:000015">
    <property type="entry name" value="argininosuccinate lyase isoform X2"/>
    <property type="match status" value="1"/>
</dbReference>
<dbReference type="Gene3D" id="1.10.40.30">
    <property type="entry name" value="Fumarase/aspartase (C-terminal domain)"/>
    <property type="match status" value="1"/>
</dbReference>
<dbReference type="EMBL" id="DSRP01000252">
    <property type="protein sequence ID" value="HGG92020.1"/>
    <property type="molecule type" value="Genomic_DNA"/>
</dbReference>
<dbReference type="CDD" id="cd01359">
    <property type="entry name" value="Argininosuccinate_lyase"/>
    <property type="match status" value="1"/>
</dbReference>
<dbReference type="InterPro" id="IPR024083">
    <property type="entry name" value="Fumarase/histidase_N"/>
</dbReference>
<dbReference type="PRINTS" id="PR00145">
    <property type="entry name" value="ARGSUCLYASE"/>
</dbReference>
<dbReference type="GO" id="GO:0005829">
    <property type="term" value="C:cytosol"/>
    <property type="evidence" value="ECO:0007669"/>
    <property type="project" value="TreeGrafter"/>
</dbReference>
<evidence type="ECO:0000256" key="2">
    <source>
        <dbReference type="ARBA" id="ARBA00004941"/>
    </source>
</evidence>
<gene>
    <name evidence="7 10" type="primary">argH</name>
    <name evidence="10" type="ORF">ENR59_03610</name>
</gene>
<comment type="caution">
    <text evidence="10">The sequence shown here is derived from an EMBL/GenBank/DDBJ whole genome shotgun (WGS) entry which is preliminary data.</text>
</comment>
<comment type="subcellular location">
    <subcellularLocation>
        <location evidence="7">Cytoplasm</location>
    </subcellularLocation>
</comment>
<dbReference type="Gene3D" id="1.20.200.10">
    <property type="entry name" value="Fumarase/aspartase (Central domain)"/>
    <property type="match status" value="1"/>
</dbReference>
<protein>
    <recommendedName>
        <fullName evidence="3 7">Argininosuccinate lyase</fullName>
        <shortName evidence="7">ASAL</shortName>
        <ecNumber evidence="3 7">4.3.2.1</ecNumber>
    </recommendedName>
    <alternativeName>
        <fullName evidence="7">Arginosuccinase</fullName>
    </alternativeName>
</protein>
<dbReference type="PANTHER" id="PTHR43814">
    <property type="entry name" value="ARGININOSUCCINATE LYASE"/>
    <property type="match status" value="1"/>
</dbReference>
<dbReference type="FunFam" id="1.10.40.30:FF:000001">
    <property type="entry name" value="Argininosuccinate lyase"/>
    <property type="match status" value="1"/>
</dbReference>
<evidence type="ECO:0000256" key="4">
    <source>
        <dbReference type="ARBA" id="ARBA00022571"/>
    </source>
</evidence>
<dbReference type="SUPFAM" id="SSF48557">
    <property type="entry name" value="L-aspartase-like"/>
    <property type="match status" value="1"/>
</dbReference>
<dbReference type="PRINTS" id="PR00149">
    <property type="entry name" value="FUMRATELYASE"/>
</dbReference>
<evidence type="ECO:0000256" key="1">
    <source>
        <dbReference type="ARBA" id="ARBA00000985"/>
    </source>
</evidence>
<feature type="domain" description="Argininosuccinate lyase C-terminal" evidence="9">
    <location>
        <begin position="367"/>
        <end position="435"/>
    </location>
</feature>
<sequence length="464" mass="50599">MSSTSKPWGGRFSEPTSAIVERYTGSVRYDRALYAQDIAGSKAHARMLARQGVISAQEAETIVDGLERVRQEVESGAFQWKNELEDVHMNIEARLTELVGDAGRKLHTGRSRNDQVCLDFRLFVSARLEVWSELLAALAGVLVERAAEHVDTILPGYTHMQPAQPVSLGHHLLAYAWMFRRDHERCLDALKRSAVSPLGAAALAGTTFPLDPASVAAELGLNGAFANSLDAVSDRDFALEALFVGTTVMMHLSRMCEELIIWANPNFGYVALPDAYATGSSILPQKKNPDVAELMRGKTGRVYGSLFTLMTIMKGLPLAYNRDMQEDKEPFFDADRTVSDSLAIMAEMMRAMGFRPERMRQALKLGFLNATELADYLAAKGVPFREAHHISGSAVALAEKLGCGLEDLSLEQLQGLSPRIGADVGSVLAYEAAMNRRATSGGTAPDRVRDQVAALRGWLGGLKG</sequence>
<evidence type="ECO:0000256" key="7">
    <source>
        <dbReference type="HAMAP-Rule" id="MF_00006"/>
    </source>
</evidence>
<feature type="domain" description="Fumarate lyase N-terminal" evidence="8">
    <location>
        <begin position="10"/>
        <end position="304"/>
    </location>
</feature>
<dbReference type="HAMAP" id="MF_00006">
    <property type="entry name" value="Arg_succ_lyase"/>
    <property type="match status" value="1"/>
</dbReference>
<keyword evidence="4 7" id="KW-0055">Arginine biosynthesis</keyword>
<evidence type="ECO:0000313" key="10">
    <source>
        <dbReference type="EMBL" id="HGG92020.1"/>
    </source>
</evidence>
<evidence type="ECO:0000256" key="3">
    <source>
        <dbReference type="ARBA" id="ARBA00012338"/>
    </source>
</evidence>
<dbReference type="AlphaFoldDB" id="A0A7C3W8Q5"/>
<keyword evidence="5 7" id="KW-0028">Amino-acid biosynthesis</keyword>
<keyword evidence="7" id="KW-0963">Cytoplasm</keyword>
<organism evidence="10">
    <name type="scientific">Fundidesulfovibrio putealis</name>
    <dbReference type="NCBI Taxonomy" id="270496"/>
    <lineage>
        <taxon>Bacteria</taxon>
        <taxon>Pseudomonadati</taxon>
        <taxon>Thermodesulfobacteriota</taxon>
        <taxon>Desulfovibrionia</taxon>
        <taxon>Desulfovibrionales</taxon>
        <taxon>Desulfovibrionaceae</taxon>
        <taxon>Fundidesulfovibrio</taxon>
    </lineage>
</organism>
<dbReference type="InterPro" id="IPR022761">
    <property type="entry name" value="Fumarate_lyase_N"/>
</dbReference>
<comment type="catalytic activity">
    <reaction evidence="1 7">
        <text>2-(N(omega)-L-arginino)succinate = fumarate + L-arginine</text>
        <dbReference type="Rhea" id="RHEA:24020"/>
        <dbReference type="ChEBI" id="CHEBI:29806"/>
        <dbReference type="ChEBI" id="CHEBI:32682"/>
        <dbReference type="ChEBI" id="CHEBI:57472"/>
        <dbReference type="EC" id="4.3.2.1"/>
    </reaction>
</comment>
<dbReference type="NCBIfam" id="TIGR00838">
    <property type="entry name" value="argH"/>
    <property type="match status" value="1"/>
</dbReference>
<dbReference type="InterPro" id="IPR029419">
    <property type="entry name" value="Arg_succ_lyase_C"/>
</dbReference>
<evidence type="ECO:0000259" key="8">
    <source>
        <dbReference type="Pfam" id="PF00206"/>
    </source>
</evidence>
<evidence type="ECO:0000256" key="5">
    <source>
        <dbReference type="ARBA" id="ARBA00022605"/>
    </source>
</evidence>
<dbReference type="InterPro" id="IPR000362">
    <property type="entry name" value="Fumarate_lyase_fam"/>
</dbReference>
<name>A0A7C3W8Q5_9BACT</name>
<evidence type="ECO:0000256" key="6">
    <source>
        <dbReference type="ARBA" id="ARBA00023239"/>
    </source>
</evidence>
<dbReference type="PANTHER" id="PTHR43814:SF1">
    <property type="entry name" value="ARGININOSUCCINATE LYASE"/>
    <property type="match status" value="1"/>
</dbReference>
<keyword evidence="6 7" id="KW-0456">Lyase</keyword>
<dbReference type="Pfam" id="PF14698">
    <property type="entry name" value="ASL_C2"/>
    <property type="match status" value="1"/>
</dbReference>
<dbReference type="GO" id="GO:0004056">
    <property type="term" value="F:argininosuccinate lyase activity"/>
    <property type="evidence" value="ECO:0007669"/>
    <property type="project" value="UniProtKB-UniRule"/>
</dbReference>
<dbReference type="UniPathway" id="UPA00068">
    <property type="reaction ID" value="UER00114"/>
</dbReference>